<accession>A0ABQ1JQT6</accession>
<evidence type="ECO:0000256" key="1">
    <source>
        <dbReference type="SAM" id="SignalP"/>
    </source>
</evidence>
<sequence length="108" mass="12319">MRVCLSLTVALMAISCSSNSSADSKFVRLDDLRIGGDIDTVILDDALRRLDPEERKTYDRYDETAGFYFEGQTKHCIVIVVLRRGVLIHRPSPAFCYDKTTNKFLDRL</sequence>
<dbReference type="Proteomes" id="UP000614261">
    <property type="component" value="Unassembled WGS sequence"/>
</dbReference>
<evidence type="ECO:0008006" key="4">
    <source>
        <dbReference type="Google" id="ProtNLM"/>
    </source>
</evidence>
<organism evidence="2 3">
    <name type="scientific">Blastomonas aquatica</name>
    <dbReference type="NCBI Taxonomy" id="1510276"/>
    <lineage>
        <taxon>Bacteria</taxon>
        <taxon>Pseudomonadati</taxon>
        <taxon>Pseudomonadota</taxon>
        <taxon>Alphaproteobacteria</taxon>
        <taxon>Sphingomonadales</taxon>
        <taxon>Sphingomonadaceae</taxon>
        <taxon>Blastomonas</taxon>
    </lineage>
</organism>
<gene>
    <name evidence="2" type="ORF">GCM10010833_29930</name>
</gene>
<proteinExistence type="predicted"/>
<reference evidence="3" key="1">
    <citation type="journal article" date="2019" name="Int. J. Syst. Evol. Microbiol.">
        <title>The Global Catalogue of Microorganisms (GCM) 10K type strain sequencing project: providing services to taxonomists for standard genome sequencing and annotation.</title>
        <authorList>
            <consortium name="The Broad Institute Genomics Platform"/>
            <consortium name="The Broad Institute Genome Sequencing Center for Infectious Disease"/>
            <person name="Wu L."/>
            <person name="Ma J."/>
        </authorList>
    </citation>
    <scope>NUCLEOTIDE SEQUENCE [LARGE SCALE GENOMIC DNA]</scope>
    <source>
        <strain evidence="3">CGMCC 1.12851</strain>
    </source>
</reference>
<comment type="caution">
    <text evidence="2">The sequence shown here is derived from an EMBL/GenBank/DDBJ whole genome shotgun (WGS) entry which is preliminary data.</text>
</comment>
<keyword evidence="1" id="KW-0732">Signal</keyword>
<evidence type="ECO:0000313" key="3">
    <source>
        <dbReference type="Proteomes" id="UP000614261"/>
    </source>
</evidence>
<dbReference type="PROSITE" id="PS51257">
    <property type="entry name" value="PROKAR_LIPOPROTEIN"/>
    <property type="match status" value="1"/>
</dbReference>
<name>A0ABQ1JQT6_9SPHN</name>
<dbReference type="EMBL" id="BMGD01000006">
    <property type="protein sequence ID" value="GGB72760.1"/>
    <property type="molecule type" value="Genomic_DNA"/>
</dbReference>
<protein>
    <recommendedName>
        <fullName evidence="4">Lipoprotein SmpA/OmlA domain-containing protein</fullName>
    </recommendedName>
</protein>
<evidence type="ECO:0000313" key="2">
    <source>
        <dbReference type="EMBL" id="GGB72760.1"/>
    </source>
</evidence>
<feature type="chain" id="PRO_5046029848" description="Lipoprotein SmpA/OmlA domain-containing protein" evidence="1">
    <location>
        <begin position="23"/>
        <end position="108"/>
    </location>
</feature>
<feature type="signal peptide" evidence="1">
    <location>
        <begin position="1"/>
        <end position="22"/>
    </location>
</feature>
<keyword evidence="3" id="KW-1185">Reference proteome</keyword>